<evidence type="ECO:0000259" key="2">
    <source>
        <dbReference type="Pfam" id="PF02120"/>
    </source>
</evidence>
<dbReference type="Gene3D" id="3.30.750.140">
    <property type="match status" value="1"/>
</dbReference>
<keyword evidence="3" id="KW-0969">Cilium</keyword>
<proteinExistence type="predicted"/>
<reference evidence="3 4" key="1">
    <citation type="submission" date="2019-03" db="EMBL/GenBank/DDBJ databases">
        <title>Genomic Encyclopedia of Type Strains, Phase IV (KMG-IV): sequencing the most valuable type-strain genomes for metagenomic binning, comparative biology and taxonomic classification.</title>
        <authorList>
            <person name="Goeker M."/>
        </authorList>
    </citation>
    <scope>NUCLEOTIDE SEQUENCE [LARGE SCALE GENOMIC DNA]</scope>
    <source>
        <strain evidence="3 4">DSM 24766</strain>
    </source>
</reference>
<organism evidence="3 4">
    <name type="scientific">Rhodovulum bhavnagarense</name>
    <dbReference type="NCBI Taxonomy" id="992286"/>
    <lineage>
        <taxon>Bacteria</taxon>
        <taxon>Pseudomonadati</taxon>
        <taxon>Pseudomonadota</taxon>
        <taxon>Alphaproteobacteria</taxon>
        <taxon>Rhodobacterales</taxon>
        <taxon>Paracoccaceae</taxon>
        <taxon>Rhodovulum</taxon>
    </lineage>
</organism>
<comment type="caution">
    <text evidence="3">The sequence shown here is derived from an EMBL/GenBank/DDBJ whole genome shotgun (WGS) entry which is preliminary data.</text>
</comment>
<keyword evidence="4" id="KW-1185">Reference proteome</keyword>
<evidence type="ECO:0000313" key="4">
    <source>
        <dbReference type="Proteomes" id="UP000295050"/>
    </source>
</evidence>
<sequence length="382" mass="39694">MLRISICDLPCAGQAPDAMRRSNGAEREMRVGFAALMVPPGDMTMAPRIGEAIGNAPLPGITPADPAPAGAVIVQKAGPEPQGQATIPDRIEQGRLRALALALPLDQPTRPAHVSPRADERDKAPAETGPELPPVAGDILVPLVVPPTAPPDSPLPAPNGITPSPPGAGTRPLPAASDQSEDAPLSERQGDTRPITGEPHAAAPRGMADTVLTAPSRPEAIPAAVGAVAPTPQSTAPQTFPAAPPTLDTSRPDWPATLVEEIRQRRDGQMRQVDLVLMPDRLGRVEVQIGLSEGTATIRIVTETPEAARLFTDAQHRLSEMMTRAGLDLAGHQAGTSTGGGHGHERGTTRGLPQTSPDGGTDPDAAVPTYLFRPEGRIDLIA</sequence>
<dbReference type="EMBL" id="SLXU01000005">
    <property type="protein sequence ID" value="TCP61383.1"/>
    <property type="molecule type" value="Genomic_DNA"/>
</dbReference>
<accession>A0A4R2REV2</accession>
<dbReference type="OrthoDB" id="7877113at2"/>
<keyword evidence="3" id="KW-0966">Cell projection</keyword>
<feature type="region of interest" description="Disordered" evidence="1">
    <location>
        <begin position="102"/>
        <end position="206"/>
    </location>
</feature>
<feature type="compositionally biased region" description="Pro residues" evidence="1">
    <location>
        <begin position="144"/>
        <end position="157"/>
    </location>
</feature>
<protein>
    <submittedName>
        <fullName evidence="3">Flagellar hook-length control protein FliK</fullName>
    </submittedName>
</protein>
<dbReference type="InterPro" id="IPR021136">
    <property type="entry name" value="Flagellar_hook_control-like_C"/>
</dbReference>
<gene>
    <name evidence="3" type="ORF">EV663_105101</name>
</gene>
<dbReference type="Proteomes" id="UP000295050">
    <property type="component" value="Unassembled WGS sequence"/>
</dbReference>
<dbReference type="AlphaFoldDB" id="A0A4R2REV2"/>
<dbReference type="Pfam" id="PF02120">
    <property type="entry name" value="Flg_hook"/>
    <property type="match status" value="1"/>
</dbReference>
<name>A0A4R2REV2_9RHOB</name>
<feature type="region of interest" description="Disordered" evidence="1">
    <location>
        <begin position="331"/>
        <end position="369"/>
    </location>
</feature>
<keyword evidence="3" id="KW-0282">Flagellum</keyword>
<feature type="compositionally biased region" description="Low complexity" evidence="1">
    <location>
        <begin position="230"/>
        <end position="241"/>
    </location>
</feature>
<feature type="region of interest" description="Disordered" evidence="1">
    <location>
        <begin position="230"/>
        <end position="253"/>
    </location>
</feature>
<feature type="compositionally biased region" description="Basic and acidic residues" evidence="1">
    <location>
        <begin position="116"/>
        <end position="125"/>
    </location>
</feature>
<evidence type="ECO:0000313" key="3">
    <source>
        <dbReference type="EMBL" id="TCP61383.1"/>
    </source>
</evidence>
<dbReference type="InterPro" id="IPR038610">
    <property type="entry name" value="FliK-like_C_sf"/>
</dbReference>
<evidence type="ECO:0000256" key="1">
    <source>
        <dbReference type="SAM" id="MobiDB-lite"/>
    </source>
</evidence>
<dbReference type="CDD" id="cd17470">
    <property type="entry name" value="T3SS_Flik_C"/>
    <property type="match status" value="1"/>
</dbReference>
<feature type="domain" description="Flagellar hook-length control protein-like C-terminal" evidence="2">
    <location>
        <begin position="262"/>
        <end position="339"/>
    </location>
</feature>